<dbReference type="GO" id="GO:0016491">
    <property type="term" value="F:oxidoreductase activity"/>
    <property type="evidence" value="ECO:0007669"/>
    <property type="project" value="UniProtKB-KW"/>
</dbReference>
<sequence>MGKQTLIESNEVFIVDYNKIATIQPNQEPSNEVQKIANDLREAFLHRKAVFLINHTVSIEDENKIYSLIQKFFALPMSIKEKYKTKSNADYHGYISGQSERFNKEDILLEIRETFNIMGGNRYLPDKEIPEFSKDIYTATEKLISLANIFLQLFAISLNLRPDYFLPYHENIFNHVLNSSTLRIVSYPPINESSHSDILRCGEHSDYGTFSFIMQDSEGGLEMVGENGEWRRVGHLPGAILVLIADLFEVLTSGKYKAAIHRVIIPEEENVRIRSRYSIVFFLVTDHMSVIKPIFPTPG</sequence>
<dbReference type="AlphaFoldDB" id="A0A1B6DMU7"/>
<dbReference type="SUPFAM" id="SSF51197">
    <property type="entry name" value="Clavaminate synthase-like"/>
    <property type="match status" value="1"/>
</dbReference>
<dbReference type="PANTHER" id="PTHR47990">
    <property type="entry name" value="2-OXOGLUTARATE (2OG) AND FE(II)-DEPENDENT OXYGENASE SUPERFAMILY PROTEIN-RELATED"/>
    <property type="match status" value="1"/>
</dbReference>
<name>A0A1B6DMU7_9HEMI</name>
<dbReference type="InterPro" id="IPR050231">
    <property type="entry name" value="Iron_ascorbate_oxido_reductase"/>
</dbReference>
<keyword evidence="1" id="KW-0408">Iron</keyword>
<proteinExistence type="inferred from homology"/>
<evidence type="ECO:0000259" key="2">
    <source>
        <dbReference type="PROSITE" id="PS51471"/>
    </source>
</evidence>
<protein>
    <recommendedName>
        <fullName evidence="2">Fe2OG dioxygenase domain-containing protein</fullName>
    </recommendedName>
</protein>
<gene>
    <name evidence="3" type="ORF">g.4902</name>
</gene>
<dbReference type="InterPro" id="IPR005123">
    <property type="entry name" value="Oxoglu/Fe-dep_dioxygenase_dom"/>
</dbReference>
<dbReference type="Pfam" id="PF03171">
    <property type="entry name" value="2OG-FeII_Oxy"/>
    <property type="match status" value="1"/>
</dbReference>
<dbReference type="GO" id="GO:0046872">
    <property type="term" value="F:metal ion binding"/>
    <property type="evidence" value="ECO:0007669"/>
    <property type="project" value="UniProtKB-KW"/>
</dbReference>
<keyword evidence="1" id="KW-0479">Metal-binding</keyword>
<dbReference type="Pfam" id="PF14226">
    <property type="entry name" value="DIOX_N"/>
    <property type="match status" value="1"/>
</dbReference>
<accession>A0A1B6DMU7</accession>
<dbReference type="PROSITE" id="PS51471">
    <property type="entry name" value="FE2OG_OXY"/>
    <property type="match status" value="1"/>
</dbReference>
<dbReference type="InterPro" id="IPR026992">
    <property type="entry name" value="DIOX_N"/>
</dbReference>
<reference evidence="3" key="1">
    <citation type="submission" date="2015-12" db="EMBL/GenBank/DDBJ databases">
        <title>De novo transcriptome assembly of four potential Pierce s Disease insect vectors from Arizona vineyards.</title>
        <authorList>
            <person name="Tassone E.E."/>
        </authorList>
    </citation>
    <scope>NUCLEOTIDE SEQUENCE</scope>
</reference>
<organism evidence="3">
    <name type="scientific">Clastoptera arizonana</name>
    <name type="common">Arizona spittle bug</name>
    <dbReference type="NCBI Taxonomy" id="38151"/>
    <lineage>
        <taxon>Eukaryota</taxon>
        <taxon>Metazoa</taxon>
        <taxon>Ecdysozoa</taxon>
        <taxon>Arthropoda</taxon>
        <taxon>Hexapoda</taxon>
        <taxon>Insecta</taxon>
        <taxon>Pterygota</taxon>
        <taxon>Neoptera</taxon>
        <taxon>Paraneoptera</taxon>
        <taxon>Hemiptera</taxon>
        <taxon>Auchenorrhyncha</taxon>
        <taxon>Cercopoidea</taxon>
        <taxon>Clastopteridae</taxon>
        <taxon>Clastoptera</taxon>
    </lineage>
</organism>
<keyword evidence="1" id="KW-0560">Oxidoreductase</keyword>
<feature type="domain" description="Fe2OG dioxygenase" evidence="2">
    <location>
        <begin position="178"/>
        <end position="285"/>
    </location>
</feature>
<evidence type="ECO:0000313" key="3">
    <source>
        <dbReference type="EMBL" id="JAS26977.1"/>
    </source>
</evidence>
<evidence type="ECO:0000256" key="1">
    <source>
        <dbReference type="RuleBase" id="RU003682"/>
    </source>
</evidence>
<dbReference type="Gene3D" id="2.60.120.330">
    <property type="entry name" value="B-lactam Antibiotic, Isopenicillin N Synthase, Chain"/>
    <property type="match status" value="1"/>
</dbReference>
<dbReference type="InterPro" id="IPR027443">
    <property type="entry name" value="IPNS-like_sf"/>
</dbReference>
<feature type="non-terminal residue" evidence="3">
    <location>
        <position position="299"/>
    </location>
</feature>
<dbReference type="InterPro" id="IPR044861">
    <property type="entry name" value="IPNS-like_FE2OG_OXY"/>
</dbReference>
<comment type="similarity">
    <text evidence="1">Belongs to the iron/ascorbate-dependent oxidoreductase family.</text>
</comment>
<dbReference type="EMBL" id="GEDC01010321">
    <property type="protein sequence ID" value="JAS26977.1"/>
    <property type="molecule type" value="Transcribed_RNA"/>
</dbReference>